<feature type="region of interest" description="Disordered" evidence="7">
    <location>
        <begin position="374"/>
        <end position="396"/>
    </location>
</feature>
<accession>A0A7R8WJ87</accession>
<keyword evidence="5" id="KW-0862">Zinc</keyword>
<dbReference type="PROSITE" id="PS50157">
    <property type="entry name" value="ZINC_FINGER_C2H2_2"/>
    <property type="match status" value="6"/>
</dbReference>
<dbReference type="GO" id="GO:0005634">
    <property type="term" value="C:nucleus"/>
    <property type="evidence" value="ECO:0007669"/>
    <property type="project" value="UniProtKB-SubCell"/>
</dbReference>
<dbReference type="EMBL" id="OB665084">
    <property type="protein sequence ID" value="CAD7232749.1"/>
    <property type="molecule type" value="Genomic_DNA"/>
</dbReference>
<keyword evidence="3" id="KW-0677">Repeat</keyword>
<organism evidence="8">
    <name type="scientific">Cyprideis torosa</name>
    <dbReference type="NCBI Taxonomy" id="163714"/>
    <lineage>
        <taxon>Eukaryota</taxon>
        <taxon>Metazoa</taxon>
        <taxon>Ecdysozoa</taxon>
        <taxon>Arthropoda</taxon>
        <taxon>Crustacea</taxon>
        <taxon>Oligostraca</taxon>
        <taxon>Ostracoda</taxon>
        <taxon>Podocopa</taxon>
        <taxon>Podocopida</taxon>
        <taxon>Cytherocopina</taxon>
        <taxon>Cytheroidea</taxon>
        <taxon>Cytherideidae</taxon>
        <taxon>Cyprideis</taxon>
    </lineage>
</organism>
<dbReference type="PANTHER" id="PTHR16515">
    <property type="entry name" value="PR DOMAIN ZINC FINGER PROTEIN"/>
    <property type="match status" value="1"/>
</dbReference>
<sequence length="682" mass="78890">MARSSLKYRAKWEEDIRFKDWLRNVEEDIERAYCRFCDKELSAKLSTLEDHMRTSRHQQQLKRRHFMGMTPVNKCFVCSADCRPKLIVSRKEELPVPASTWDEFIDGNLQWTPEDKGFCEDCLKSLDEFHAIKVVLAEKRRSVLNQLQQKRSSNDDASTSGFVPPFAPPPPLAMPEVPPKPKKREPGRPRKPRVIPTEPQIKVEMAEDFRIDTPEASGASLEQKPEPNPSVSTGESTEETKEKEKKKRRKKPKKESALKVSDPVLLQHCKPINVTRFSCCSCPRAFDTEREFLFHYELVHSEQAGDANRLELMDDATDAYQKDEKPFVDGDDVRCRFCNISFSSKAEFDKHAMNTHGATEESEFHFGGELVESNSQGAAGTSEGDSKQTARSGRRPHVCTVGNCKRRYDRLKQFQIHLRKTHKMVEPSICPVCDKIFPEVRPFLDHIREHDAQMDPVGCDHCKAVFQSHHQLVSHHREKHQKKTFRCKYRYCVEEYFFAKERDAHVQCHESERPHQCQLCAERYENSRAANLWAHNNQFHSTDDRYKCKICHRRLGSQSALRRHRERIHDRIKKYSCETCGKSFTYPDLLRRHMPKVDGNIVLNDNPDEEGILLDWSDDEDDAMKKLRGAAHHSQSIDARMQHKRKRVIAPPAIKGMVGMPRAVEDAGSVYMLLEGGHLIPH</sequence>
<dbReference type="SMART" id="SM00355">
    <property type="entry name" value="ZnF_C2H2"/>
    <property type="match status" value="10"/>
</dbReference>
<evidence type="ECO:0000256" key="5">
    <source>
        <dbReference type="ARBA" id="ARBA00022833"/>
    </source>
</evidence>
<feature type="compositionally biased region" description="Basic residues" evidence="7">
    <location>
        <begin position="180"/>
        <end position="193"/>
    </location>
</feature>
<keyword evidence="4" id="KW-0863">Zinc-finger</keyword>
<dbReference type="Pfam" id="PF00096">
    <property type="entry name" value="zf-C2H2"/>
    <property type="match status" value="2"/>
</dbReference>
<dbReference type="PANTHER" id="PTHR16515:SF49">
    <property type="entry name" value="GASTRULA ZINC FINGER PROTEIN XLCGF49.1-LIKE-RELATED"/>
    <property type="match status" value="1"/>
</dbReference>
<comment type="subcellular location">
    <subcellularLocation>
        <location evidence="1">Nucleus</location>
    </subcellularLocation>
</comment>
<feature type="compositionally biased region" description="Basic and acidic residues" evidence="7">
    <location>
        <begin position="204"/>
        <end position="213"/>
    </location>
</feature>
<protein>
    <submittedName>
        <fullName evidence="8">Uncharacterized protein</fullName>
    </submittedName>
</protein>
<dbReference type="AlphaFoldDB" id="A0A7R8WJ87"/>
<dbReference type="SUPFAM" id="SSF57667">
    <property type="entry name" value="beta-beta-alpha zinc fingers"/>
    <property type="match status" value="2"/>
</dbReference>
<evidence type="ECO:0000256" key="6">
    <source>
        <dbReference type="ARBA" id="ARBA00023242"/>
    </source>
</evidence>
<evidence type="ECO:0000256" key="2">
    <source>
        <dbReference type="ARBA" id="ARBA00022723"/>
    </source>
</evidence>
<dbReference type="GO" id="GO:0010468">
    <property type="term" value="P:regulation of gene expression"/>
    <property type="evidence" value="ECO:0007669"/>
    <property type="project" value="TreeGrafter"/>
</dbReference>
<keyword evidence="2" id="KW-0479">Metal-binding</keyword>
<feature type="compositionally biased region" description="Polar residues" evidence="7">
    <location>
        <begin position="146"/>
        <end position="161"/>
    </location>
</feature>
<feature type="compositionally biased region" description="Basic residues" evidence="7">
    <location>
        <begin position="244"/>
        <end position="253"/>
    </location>
</feature>
<feature type="compositionally biased region" description="Pro residues" evidence="7">
    <location>
        <begin position="165"/>
        <end position="178"/>
    </location>
</feature>
<dbReference type="InterPro" id="IPR050331">
    <property type="entry name" value="Zinc_finger"/>
</dbReference>
<feature type="region of interest" description="Disordered" evidence="7">
    <location>
        <begin position="146"/>
        <end position="258"/>
    </location>
</feature>
<dbReference type="SMART" id="SM00614">
    <property type="entry name" value="ZnF_BED"/>
    <property type="match status" value="2"/>
</dbReference>
<dbReference type="PROSITE" id="PS00028">
    <property type="entry name" value="ZINC_FINGER_C2H2_1"/>
    <property type="match status" value="7"/>
</dbReference>
<dbReference type="GO" id="GO:0003677">
    <property type="term" value="F:DNA binding"/>
    <property type="evidence" value="ECO:0007669"/>
    <property type="project" value="InterPro"/>
</dbReference>
<evidence type="ECO:0000256" key="3">
    <source>
        <dbReference type="ARBA" id="ARBA00022737"/>
    </source>
</evidence>
<dbReference type="PROSITE" id="PS50808">
    <property type="entry name" value="ZF_BED"/>
    <property type="match status" value="1"/>
</dbReference>
<evidence type="ECO:0000256" key="4">
    <source>
        <dbReference type="ARBA" id="ARBA00022771"/>
    </source>
</evidence>
<proteinExistence type="predicted"/>
<dbReference type="FunFam" id="3.30.160.60:FF:000100">
    <property type="entry name" value="Zinc finger 45-like"/>
    <property type="match status" value="1"/>
</dbReference>
<evidence type="ECO:0000256" key="1">
    <source>
        <dbReference type="ARBA" id="ARBA00004123"/>
    </source>
</evidence>
<dbReference type="InterPro" id="IPR013087">
    <property type="entry name" value="Znf_C2H2_type"/>
</dbReference>
<evidence type="ECO:0000313" key="8">
    <source>
        <dbReference type="EMBL" id="CAD7232749.1"/>
    </source>
</evidence>
<dbReference type="InterPro" id="IPR003656">
    <property type="entry name" value="Znf_BED"/>
</dbReference>
<gene>
    <name evidence="8" type="ORF">CTOB1V02_LOCUS10577</name>
</gene>
<dbReference type="OrthoDB" id="654211at2759"/>
<reference evidence="8" key="1">
    <citation type="submission" date="2020-11" db="EMBL/GenBank/DDBJ databases">
        <authorList>
            <person name="Tran Van P."/>
        </authorList>
    </citation>
    <scope>NUCLEOTIDE SEQUENCE</scope>
</reference>
<dbReference type="Gene3D" id="3.30.160.60">
    <property type="entry name" value="Classic Zinc Finger"/>
    <property type="match status" value="4"/>
</dbReference>
<evidence type="ECO:0000256" key="7">
    <source>
        <dbReference type="SAM" id="MobiDB-lite"/>
    </source>
</evidence>
<dbReference type="InterPro" id="IPR036236">
    <property type="entry name" value="Znf_C2H2_sf"/>
</dbReference>
<dbReference type="GO" id="GO:0008270">
    <property type="term" value="F:zinc ion binding"/>
    <property type="evidence" value="ECO:0007669"/>
    <property type="project" value="UniProtKB-KW"/>
</dbReference>
<keyword evidence="6" id="KW-0539">Nucleus</keyword>
<name>A0A7R8WJ87_9CRUS</name>